<evidence type="ECO:0000313" key="3">
    <source>
        <dbReference type="EMBL" id="MBM9478282.1"/>
    </source>
</evidence>
<keyword evidence="2" id="KW-0732">Signal</keyword>
<accession>A0A938YLN2</accession>
<dbReference type="AlphaFoldDB" id="A0A938YLN2"/>
<dbReference type="PROSITE" id="PS51257">
    <property type="entry name" value="PROKAR_LIPOPROTEIN"/>
    <property type="match status" value="1"/>
</dbReference>
<evidence type="ECO:0000256" key="2">
    <source>
        <dbReference type="SAM" id="SignalP"/>
    </source>
</evidence>
<name>A0A938YLN2_9ACTN</name>
<evidence type="ECO:0000256" key="1">
    <source>
        <dbReference type="SAM" id="MobiDB-lite"/>
    </source>
</evidence>
<dbReference type="EMBL" id="JAERWL010000016">
    <property type="protein sequence ID" value="MBM9478282.1"/>
    <property type="molecule type" value="Genomic_DNA"/>
</dbReference>
<reference evidence="3" key="1">
    <citation type="submission" date="2021-01" db="EMBL/GenBank/DDBJ databases">
        <title>KCTC 19127 draft genome.</title>
        <authorList>
            <person name="An D."/>
        </authorList>
    </citation>
    <scope>NUCLEOTIDE SEQUENCE</scope>
    <source>
        <strain evidence="3">KCTC 19127</strain>
    </source>
</reference>
<protein>
    <submittedName>
        <fullName evidence="3">Transporter substrate-binding domain-containing protein</fullName>
    </submittedName>
</protein>
<dbReference type="RefSeq" id="WP_205258397.1">
    <property type="nucleotide sequence ID" value="NZ_BAAAPV010000006.1"/>
</dbReference>
<organism evidence="3 4">
    <name type="scientific">Nakamurella flavida</name>
    <dbReference type="NCBI Taxonomy" id="363630"/>
    <lineage>
        <taxon>Bacteria</taxon>
        <taxon>Bacillati</taxon>
        <taxon>Actinomycetota</taxon>
        <taxon>Actinomycetes</taxon>
        <taxon>Nakamurellales</taxon>
        <taxon>Nakamurellaceae</taxon>
        <taxon>Nakamurella</taxon>
    </lineage>
</organism>
<dbReference type="SUPFAM" id="SSF53850">
    <property type="entry name" value="Periplasmic binding protein-like II"/>
    <property type="match status" value="1"/>
</dbReference>
<proteinExistence type="predicted"/>
<dbReference type="Proteomes" id="UP000663801">
    <property type="component" value="Unassembled WGS sequence"/>
</dbReference>
<dbReference type="Gene3D" id="3.40.190.10">
    <property type="entry name" value="Periplasmic binding protein-like II"/>
    <property type="match status" value="2"/>
</dbReference>
<gene>
    <name evidence="3" type="ORF">JL107_17680</name>
</gene>
<feature type="chain" id="PRO_5036860111" evidence="2">
    <location>
        <begin position="30"/>
        <end position="309"/>
    </location>
</feature>
<keyword evidence="4" id="KW-1185">Reference proteome</keyword>
<evidence type="ECO:0000313" key="4">
    <source>
        <dbReference type="Proteomes" id="UP000663801"/>
    </source>
</evidence>
<sequence>MTRQSSRSAAPFVAALLGAVLLVGCARPAAPATATSASDPSVTTASASASSPGAAATPQGAPAAPLADCTAGALPTRTAGVLTVATGPAPAAPWVVGDPADGQGLEAAVAAAVARGLGYTDAQVRWVTTDRSAATAGGTEAFDLDLDRFSAAELAAAPVDVSSGYFADADAVLVPTAATTPAEVAALVPLRLLEVAAADGSTVAVRDDGAVVTAATVADVTAATAALRDGSADGVVLPLTDALAVAAADPAVRVLGTLASSSSQPDQLVALLAPGSALTPCVSAVLDRLRVEGEVDRLAETWVPVTVLD</sequence>
<comment type="caution">
    <text evidence="3">The sequence shown here is derived from an EMBL/GenBank/DDBJ whole genome shotgun (WGS) entry which is preliminary data.</text>
</comment>
<feature type="signal peptide" evidence="2">
    <location>
        <begin position="1"/>
        <end position="29"/>
    </location>
</feature>
<feature type="region of interest" description="Disordered" evidence="1">
    <location>
        <begin position="32"/>
        <end position="62"/>
    </location>
</feature>